<dbReference type="EMBL" id="AUYB01000093">
    <property type="protein sequence ID" value="KZN40646.1"/>
    <property type="molecule type" value="Genomic_DNA"/>
</dbReference>
<dbReference type="InterPro" id="IPR001375">
    <property type="entry name" value="Peptidase_S9_cat"/>
</dbReference>
<keyword evidence="5" id="KW-1185">Reference proteome</keyword>
<feature type="chain" id="PRO_5007882462" description="Peptidase S9 prolyl oligopeptidase catalytic domain-containing protein" evidence="2">
    <location>
        <begin position="20"/>
        <end position="656"/>
    </location>
</feature>
<keyword evidence="1" id="KW-0378">Hydrolase</keyword>
<dbReference type="FunFam" id="3.40.50.1820:FF:000442">
    <property type="entry name" value="Subfamily S9C unassigned peptidase"/>
    <property type="match status" value="1"/>
</dbReference>
<feature type="domain" description="Peptidase S9 prolyl oligopeptidase catalytic" evidence="3">
    <location>
        <begin position="445"/>
        <end position="655"/>
    </location>
</feature>
<organism evidence="4 5">
    <name type="scientific">Pseudoalteromonas luteoviolacea DSM 6061</name>
    <dbReference type="NCBI Taxonomy" id="1365250"/>
    <lineage>
        <taxon>Bacteria</taxon>
        <taxon>Pseudomonadati</taxon>
        <taxon>Pseudomonadota</taxon>
        <taxon>Gammaproteobacteria</taxon>
        <taxon>Alteromonadales</taxon>
        <taxon>Pseudoalteromonadaceae</taxon>
        <taxon>Pseudoalteromonas</taxon>
    </lineage>
</organism>
<reference evidence="4 5" key="1">
    <citation type="submission" date="2013-07" db="EMBL/GenBank/DDBJ databases">
        <title>Comparative Genomic and Metabolomic Analysis of Twelve Strains of Pseudoalteromonas luteoviolacea.</title>
        <authorList>
            <person name="Vynne N.G."/>
            <person name="Mansson M."/>
            <person name="Gram L."/>
        </authorList>
    </citation>
    <scope>NUCLEOTIDE SEQUENCE [LARGE SCALE GENOMIC DNA]</scope>
    <source>
        <strain evidence="4 5">DSM 6061</strain>
    </source>
</reference>
<dbReference type="SUPFAM" id="SSF82171">
    <property type="entry name" value="DPP6 N-terminal domain-like"/>
    <property type="match status" value="1"/>
</dbReference>
<dbReference type="GO" id="GO:0004252">
    <property type="term" value="F:serine-type endopeptidase activity"/>
    <property type="evidence" value="ECO:0007669"/>
    <property type="project" value="TreeGrafter"/>
</dbReference>
<evidence type="ECO:0000313" key="4">
    <source>
        <dbReference type="EMBL" id="KZN40646.1"/>
    </source>
</evidence>
<keyword evidence="2" id="KW-0732">Signal</keyword>
<dbReference type="SUPFAM" id="SSF53474">
    <property type="entry name" value="alpha/beta-Hydrolases"/>
    <property type="match status" value="1"/>
</dbReference>
<dbReference type="Pfam" id="PF00326">
    <property type="entry name" value="Peptidase_S9"/>
    <property type="match status" value="1"/>
</dbReference>
<evidence type="ECO:0000259" key="3">
    <source>
        <dbReference type="Pfam" id="PF00326"/>
    </source>
</evidence>
<dbReference type="InterPro" id="IPR029058">
    <property type="entry name" value="AB_hydrolase_fold"/>
</dbReference>
<protein>
    <recommendedName>
        <fullName evidence="3">Peptidase S9 prolyl oligopeptidase catalytic domain-containing protein</fullName>
    </recommendedName>
</protein>
<dbReference type="GO" id="GO:0006508">
    <property type="term" value="P:proteolysis"/>
    <property type="evidence" value="ECO:0007669"/>
    <property type="project" value="InterPro"/>
</dbReference>
<sequence>MIRLLSVIVLIGTTFSAVATQQTPPVETTPIPVEHFSKGSEYTNVKLSPGGEYISFISKVEGKNILGVLQVKDYSLLSAIRFESNAQVGNYHWVNDERLVIEKQYVKGWTDHPDYYGELYSVNANGKSGRYLAGYQGEGQTGTRIQKGTALYGTSFVLDPLINDERHMLIYTYPWNGSKEPTMQIYKVNVKSGKRNMITRAPKKNADFLTDHEGNVRFATATDDFVTGEIYQKIKGKSGWQTLELKTPLQNMRLHALDGSGDGLYVTGSENGEPDGLYKLSLSTQELSLIYKDNDVSPSKIWVDPVSKKLFAIELDPGYPTYAFTDEKVPLSTSIKSLLQSIDGHQLRLISSTRSGDKHLVLATNDRNPGDYYLYDQTKKKLQYLFSTRIWIDPARMAETKPIKFKSRDGLDIHGYLTLPNNKPHKNLPLVVMPHGGPHGPRDYWDYDTESQLLASRGMAVLRVNFRGSGGYGLNFEFAGHQEWGRKIQHDILDGVDYVVEAGYANAENMCIMGSSFGGYSAMQSAIIAPDKFQCAIGVVGIYDLPMMFEEGDTSRVSAGIKYLKVVLGEDEKALEQFSPARNADKINAPVLIVHGGDDERAPIEHAEAMIKALKKANKPYQYYLLENEGHGFYKAEHRLAYYQTVLAFLDKHLEL</sequence>
<dbReference type="PATRIC" id="fig|1365250.3.peg.1424"/>
<dbReference type="PANTHER" id="PTHR42776:SF27">
    <property type="entry name" value="DIPEPTIDYL PEPTIDASE FAMILY MEMBER 6"/>
    <property type="match status" value="1"/>
</dbReference>
<gene>
    <name evidence="4" type="ORF">N475_10990</name>
</gene>
<dbReference type="PANTHER" id="PTHR42776">
    <property type="entry name" value="SERINE PEPTIDASE S9 FAMILY MEMBER"/>
    <property type="match status" value="1"/>
</dbReference>
<dbReference type="RefSeq" id="WP_063357358.1">
    <property type="nucleotide sequence ID" value="NZ_AQHB01000035.1"/>
</dbReference>
<evidence type="ECO:0000313" key="5">
    <source>
        <dbReference type="Proteomes" id="UP000076643"/>
    </source>
</evidence>
<dbReference type="Gene3D" id="3.40.50.1820">
    <property type="entry name" value="alpha/beta hydrolase"/>
    <property type="match status" value="1"/>
</dbReference>
<feature type="signal peptide" evidence="2">
    <location>
        <begin position="1"/>
        <end position="19"/>
    </location>
</feature>
<evidence type="ECO:0000256" key="1">
    <source>
        <dbReference type="ARBA" id="ARBA00022801"/>
    </source>
</evidence>
<accession>A0A166XP10</accession>
<proteinExistence type="predicted"/>
<name>A0A166XP10_9GAMM</name>
<dbReference type="AlphaFoldDB" id="A0A166XP10"/>
<comment type="caution">
    <text evidence="4">The sequence shown here is derived from an EMBL/GenBank/DDBJ whole genome shotgun (WGS) entry which is preliminary data.</text>
</comment>
<dbReference type="Proteomes" id="UP000076643">
    <property type="component" value="Unassembled WGS sequence"/>
</dbReference>
<evidence type="ECO:0000256" key="2">
    <source>
        <dbReference type="SAM" id="SignalP"/>
    </source>
</evidence>